<evidence type="ECO:0000256" key="3">
    <source>
        <dbReference type="ARBA" id="ARBA00010870"/>
    </source>
</evidence>
<dbReference type="STRING" id="1123285.SAMN05660235_00609"/>
<comment type="similarity">
    <text evidence="2">Belongs to the complex I 20 kDa subunit family.</text>
</comment>
<evidence type="ECO:0000313" key="9">
    <source>
        <dbReference type="EMBL" id="SDF15325.1"/>
    </source>
</evidence>
<evidence type="ECO:0000256" key="1">
    <source>
        <dbReference type="ARBA" id="ARBA00001966"/>
    </source>
</evidence>
<accession>A0A1G7IRV2</accession>
<keyword evidence="4" id="KW-0004">4Fe-4S</keyword>
<name>A0A1G7IRV2_9FIRM</name>
<dbReference type="Proteomes" id="UP000243333">
    <property type="component" value="Unassembled WGS sequence"/>
</dbReference>
<dbReference type="AlphaFoldDB" id="A0A1G7IRV2"/>
<protein>
    <submittedName>
        <fullName evidence="9">Ni,Fe-hydrogenase III small subunit</fullName>
    </submittedName>
</protein>
<dbReference type="InterPro" id="IPR006137">
    <property type="entry name" value="NADH_UbQ_OxRdtase-like_20kDa"/>
</dbReference>
<evidence type="ECO:0000256" key="7">
    <source>
        <dbReference type="ARBA" id="ARBA00023014"/>
    </source>
</evidence>
<dbReference type="NCBIfam" id="NF005012">
    <property type="entry name" value="PRK06411.1"/>
    <property type="match status" value="1"/>
</dbReference>
<dbReference type="GO" id="GO:0051539">
    <property type="term" value="F:4 iron, 4 sulfur cluster binding"/>
    <property type="evidence" value="ECO:0007669"/>
    <property type="project" value="UniProtKB-KW"/>
</dbReference>
<dbReference type="PROSITE" id="PS51379">
    <property type="entry name" value="4FE4S_FER_2"/>
    <property type="match status" value="2"/>
</dbReference>
<evidence type="ECO:0000256" key="6">
    <source>
        <dbReference type="ARBA" id="ARBA00023004"/>
    </source>
</evidence>
<keyword evidence="5" id="KW-0479">Metal-binding</keyword>
<evidence type="ECO:0000256" key="4">
    <source>
        <dbReference type="ARBA" id="ARBA00022485"/>
    </source>
</evidence>
<dbReference type="InterPro" id="IPR052375">
    <property type="entry name" value="Complex_I_20kDa-like"/>
</dbReference>
<dbReference type="InterPro" id="IPR017896">
    <property type="entry name" value="4Fe4S_Fe-S-bd"/>
</dbReference>
<sequence length="243" mass="25845">MLNILRKIIYTGTVTENWDEAPVPARFRGEVAVDTDRCGRCGHCAAVCPTGAIRLTQAALAVRHEACIFCGRCVDACEQAALRHMANGNLAVFSAATGIAGAGQALRAKIRRVLGRSLAIRHVDVGSCNACDWEMVALTNPLYDLQQYGIDFVASPRHADMLMVTGVVTRNLTQALLMTYEATPAPKLVMAVGSCAAGGQTFGQSYAIRGGVDALVPVDIYVPGCPPRPQALLHGLLLALDRL</sequence>
<dbReference type="OrthoDB" id="9786737at2"/>
<comment type="similarity">
    <text evidence="3">Belongs to the FrhG family.</text>
</comment>
<dbReference type="GO" id="GO:0046872">
    <property type="term" value="F:metal ion binding"/>
    <property type="evidence" value="ECO:0007669"/>
    <property type="project" value="UniProtKB-KW"/>
</dbReference>
<dbReference type="SUPFAM" id="SSF54862">
    <property type="entry name" value="4Fe-4S ferredoxins"/>
    <property type="match status" value="1"/>
</dbReference>
<dbReference type="EMBL" id="FNBU01000003">
    <property type="protein sequence ID" value="SDF15325.1"/>
    <property type="molecule type" value="Genomic_DNA"/>
</dbReference>
<dbReference type="Pfam" id="PF01058">
    <property type="entry name" value="Oxidored_q6"/>
    <property type="match status" value="1"/>
</dbReference>
<evidence type="ECO:0000256" key="5">
    <source>
        <dbReference type="ARBA" id="ARBA00022723"/>
    </source>
</evidence>
<dbReference type="PROSITE" id="PS00198">
    <property type="entry name" value="4FE4S_FER_1"/>
    <property type="match status" value="2"/>
</dbReference>
<keyword evidence="7" id="KW-0411">Iron-sulfur</keyword>
<comment type="cofactor">
    <cofactor evidence="1">
        <name>[4Fe-4S] cluster</name>
        <dbReference type="ChEBI" id="CHEBI:49883"/>
    </cofactor>
</comment>
<evidence type="ECO:0000256" key="2">
    <source>
        <dbReference type="ARBA" id="ARBA00009173"/>
    </source>
</evidence>
<organism evidence="9 10">
    <name type="scientific">Sporolituus thermophilus DSM 23256</name>
    <dbReference type="NCBI Taxonomy" id="1123285"/>
    <lineage>
        <taxon>Bacteria</taxon>
        <taxon>Bacillati</taxon>
        <taxon>Bacillota</taxon>
        <taxon>Negativicutes</taxon>
        <taxon>Selenomonadales</taxon>
        <taxon>Sporomusaceae</taxon>
        <taxon>Sporolituus</taxon>
    </lineage>
</organism>
<dbReference type="InterPro" id="IPR017900">
    <property type="entry name" value="4Fe4S_Fe_S_CS"/>
</dbReference>
<proteinExistence type="inferred from homology"/>
<keyword evidence="6" id="KW-0408">Iron</keyword>
<dbReference type="Gene3D" id="3.30.70.20">
    <property type="match status" value="1"/>
</dbReference>
<feature type="domain" description="4Fe-4S ferredoxin-type" evidence="8">
    <location>
        <begin position="59"/>
        <end position="88"/>
    </location>
</feature>
<dbReference type="PANTHER" id="PTHR42989:SF1">
    <property type="entry name" value="FORMATE HYDROGENLYASE SUBUNIT 7-RELATED"/>
    <property type="match status" value="1"/>
</dbReference>
<feature type="domain" description="4Fe-4S ferredoxin-type" evidence="8">
    <location>
        <begin position="29"/>
        <end position="58"/>
    </location>
</feature>
<evidence type="ECO:0000259" key="8">
    <source>
        <dbReference type="PROSITE" id="PS51379"/>
    </source>
</evidence>
<dbReference type="SUPFAM" id="SSF56770">
    <property type="entry name" value="HydA/Nqo6-like"/>
    <property type="match status" value="1"/>
</dbReference>
<reference evidence="10" key="1">
    <citation type="submission" date="2016-10" db="EMBL/GenBank/DDBJ databases">
        <authorList>
            <person name="Varghese N."/>
            <person name="Submissions S."/>
        </authorList>
    </citation>
    <scope>NUCLEOTIDE SEQUENCE [LARGE SCALE GENOMIC DNA]</scope>
    <source>
        <strain evidence="10">DSM 23256</strain>
    </source>
</reference>
<evidence type="ECO:0000313" key="10">
    <source>
        <dbReference type="Proteomes" id="UP000243333"/>
    </source>
</evidence>
<dbReference type="PANTHER" id="PTHR42989">
    <property type="entry name" value="HYDROGENASE-4 COMPONENT I"/>
    <property type="match status" value="1"/>
</dbReference>
<dbReference type="Gene3D" id="3.40.50.12280">
    <property type="match status" value="1"/>
</dbReference>
<keyword evidence="10" id="KW-1185">Reference proteome</keyword>
<dbReference type="RefSeq" id="WP_093687993.1">
    <property type="nucleotide sequence ID" value="NZ_FNBU01000003.1"/>
</dbReference>
<gene>
    <name evidence="9" type="ORF">SAMN05660235_00609</name>
</gene>
<dbReference type="Pfam" id="PF13237">
    <property type="entry name" value="Fer4_10"/>
    <property type="match status" value="1"/>
</dbReference>